<dbReference type="InterPro" id="IPR000008">
    <property type="entry name" value="C2_dom"/>
</dbReference>
<proteinExistence type="predicted"/>
<dbReference type="EMBL" id="BPLR01011671">
    <property type="protein sequence ID" value="GIY48070.1"/>
    <property type="molecule type" value="Genomic_DNA"/>
</dbReference>
<dbReference type="SUPFAM" id="SSF49562">
    <property type="entry name" value="C2 domain (Calcium/lipid-binding domain, CaLB)"/>
    <property type="match status" value="1"/>
</dbReference>
<organism evidence="5 6">
    <name type="scientific">Caerostris extrusa</name>
    <name type="common">Bark spider</name>
    <name type="synonym">Caerostris bankana</name>
    <dbReference type="NCBI Taxonomy" id="172846"/>
    <lineage>
        <taxon>Eukaryota</taxon>
        <taxon>Metazoa</taxon>
        <taxon>Ecdysozoa</taxon>
        <taxon>Arthropoda</taxon>
        <taxon>Chelicerata</taxon>
        <taxon>Arachnida</taxon>
        <taxon>Araneae</taxon>
        <taxon>Araneomorphae</taxon>
        <taxon>Entelegynae</taxon>
        <taxon>Araneoidea</taxon>
        <taxon>Araneidae</taxon>
        <taxon>Caerostris</taxon>
    </lineage>
</organism>
<dbReference type="GO" id="GO:0046578">
    <property type="term" value="P:regulation of Ras protein signal transduction"/>
    <property type="evidence" value="ECO:0007669"/>
    <property type="project" value="TreeGrafter"/>
</dbReference>
<comment type="caution">
    <text evidence="5">The sequence shown here is derived from an EMBL/GenBank/DDBJ whole genome shotgun (WGS) entry which is preliminary data.</text>
</comment>
<evidence type="ECO:0000313" key="5">
    <source>
        <dbReference type="EMBL" id="GIY48070.1"/>
    </source>
</evidence>
<dbReference type="InterPro" id="IPR052118">
    <property type="entry name" value="Rho-GAP_regulator"/>
</dbReference>
<dbReference type="SUPFAM" id="SSF48350">
    <property type="entry name" value="GTPase activation domain, GAP"/>
    <property type="match status" value="1"/>
</dbReference>
<dbReference type="InterPro" id="IPR000198">
    <property type="entry name" value="RhoGAP_dom"/>
</dbReference>
<dbReference type="InterPro" id="IPR008936">
    <property type="entry name" value="Rho_GTPase_activation_prot"/>
</dbReference>
<feature type="domain" description="C2" evidence="3">
    <location>
        <begin position="11"/>
        <end position="129"/>
    </location>
</feature>
<keyword evidence="6" id="KW-1185">Reference proteome</keyword>
<dbReference type="PROSITE" id="PS50238">
    <property type="entry name" value="RHOGAP"/>
    <property type="match status" value="1"/>
</dbReference>
<dbReference type="PANTHER" id="PTHR46150">
    <property type="entry name" value="RHO GTPASE-ACTIVATING PROTEIN 100F"/>
    <property type="match status" value="1"/>
</dbReference>
<evidence type="ECO:0000256" key="1">
    <source>
        <dbReference type="ARBA" id="ARBA00022468"/>
    </source>
</evidence>
<dbReference type="Gene3D" id="1.10.555.10">
    <property type="entry name" value="Rho GTPase activation protein"/>
    <property type="match status" value="1"/>
</dbReference>
<dbReference type="InterPro" id="IPR057459">
    <property type="entry name" value="SYDE1/2_C2"/>
</dbReference>
<dbReference type="GO" id="GO:0016477">
    <property type="term" value="P:cell migration"/>
    <property type="evidence" value="ECO:0007669"/>
    <property type="project" value="TreeGrafter"/>
</dbReference>
<dbReference type="PROSITE" id="PS50004">
    <property type="entry name" value="C2"/>
    <property type="match status" value="1"/>
</dbReference>
<feature type="region of interest" description="Disordered" evidence="2">
    <location>
        <begin position="356"/>
        <end position="394"/>
    </location>
</feature>
<reference evidence="5 6" key="1">
    <citation type="submission" date="2021-06" db="EMBL/GenBank/DDBJ databases">
        <title>Caerostris extrusa draft genome.</title>
        <authorList>
            <person name="Kono N."/>
            <person name="Arakawa K."/>
        </authorList>
    </citation>
    <scope>NUCLEOTIDE SEQUENCE [LARGE SCALE GENOMIC DNA]</scope>
</reference>
<dbReference type="GO" id="GO:0030030">
    <property type="term" value="P:cell projection organization"/>
    <property type="evidence" value="ECO:0007669"/>
    <property type="project" value="TreeGrafter"/>
</dbReference>
<evidence type="ECO:0000259" key="4">
    <source>
        <dbReference type="PROSITE" id="PS50238"/>
    </source>
</evidence>
<evidence type="ECO:0000313" key="6">
    <source>
        <dbReference type="Proteomes" id="UP001054945"/>
    </source>
</evidence>
<keyword evidence="1" id="KW-0343">GTPase activation</keyword>
<accession>A0AAV4TPK4</accession>
<evidence type="ECO:0000259" key="3">
    <source>
        <dbReference type="PROSITE" id="PS50004"/>
    </source>
</evidence>
<dbReference type="GO" id="GO:0007165">
    <property type="term" value="P:signal transduction"/>
    <property type="evidence" value="ECO:0007669"/>
    <property type="project" value="InterPro"/>
</dbReference>
<sequence>MEWSCSKYRPRAAITPVSVPPQGPRGHSGLLWIHLLSGRGLKPTGHADHFRDLYCVIECDRIHKARTVIRTGEHSFDWDEIFEIDLVENREVAFLLYTWDPRFRHKLCYKGTLHLSALLRESPVHSLALKLEPRGTLYLKLRYKSPTQTFQRMPAPSDTALFGADLERVLVREDSGYGVPLIVKSSVAPFVLSLVIYGLKIGLNVLGAPRGGGEGGLDIVGIYRLCGSALRKRLLREDFERNTLMANLSVEHVPDINVVTSLLKDYLRELPEPLLSRSLYDMLVDGLSVCLPDDPDGSAKLMFSILECLPKANLTNLFNRKYITFDFFVNVQEACYVEDAITMLLHCFVVAGSPPPDRQSLRPQQDDAPGTGDGLRSGAHVPRRDSHCHSRHPTTHRHYELLGRDVAQQEKWLKKHPQNLPAAPVHVALLPASRAFLFLLLTSETMSPQAIISENAELLKTFCYRCYHATTFYNSQ</sequence>
<dbReference type="PANTHER" id="PTHR46150:SF3">
    <property type="entry name" value="RHO GTPASE-ACTIVATING PROTEIN 100F"/>
    <property type="match status" value="1"/>
</dbReference>
<dbReference type="Proteomes" id="UP001054945">
    <property type="component" value="Unassembled WGS sequence"/>
</dbReference>
<name>A0AAV4TPK4_CAEEX</name>
<dbReference type="Gene3D" id="2.60.40.150">
    <property type="entry name" value="C2 domain"/>
    <property type="match status" value="1"/>
</dbReference>
<dbReference type="Pfam" id="PF25336">
    <property type="entry name" value="C2_SYDE"/>
    <property type="match status" value="1"/>
</dbReference>
<feature type="domain" description="Rho-GAP" evidence="4">
    <location>
        <begin position="164"/>
        <end position="383"/>
    </location>
</feature>
<gene>
    <name evidence="5" type="primary">RhoGAP100F</name>
    <name evidence="5" type="ORF">CEXT_400721</name>
</gene>
<dbReference type="CDD" id="cd00030">
    <property type="entry name" value="C2"/>
    <property type="match status" value="1"/>
</dbReference>
<dbReference type="Pfam" id="PF00620">
    <property type="entry name" value="RhoGAP"/>
    <property type="match status" value="1"/>
</dbReference>
<dbReference type="AlphaFoldDB" id="A0AAV4TPK4"/>
<dbReference type="GO" id="GO:0097060">
    <property type="term" value="C:synaptic membrane"/>
    <property type="evidence" value="ECO:0007669"/>
    <property type="project" value="TreeGrafter"/>
</dbReference>
<dbReference type="GO" id="GO:0005096">
    <property type="term" value="F:GTPase activator activity"/>
    <property type="evidence" value="ECO:0007669"/>
    <property type="project" value="UniProtKB-KW"/>
</dbReference>
<protein>
    <submittedName>
        <fullName evidence="5">Rho GTPase-activating protein 100F</fullName>
    </submittedName>
</protein>
<dbReference type="SMART" id="SM00324">
    <property type="entry name" value="RhoGAP"/>
    <property type="match status" value="1"/>
</dbReference>
<dbReference type="InterPro" id="IPR035892">
    <property type="entry name" value="C2_domain_sf"/>
</dbReference>
<evidence type="ECO:0000256" key="2">
    <source>
        <dbReference type="SAM" id="MobiDB-lite"/>
    </source>
</evidence>